<proteinExistence type="predicted"/>
<feature type="region of interest" description="Disordered" evidence="1">
    <location>
        <begin position="1"/>
        <end position="43"/>
    </location>
</feature>
<dbReference type="EMBL" id="CAJVQB010004935">
    <property type="protein sequence ID" value="CAG8649530.1"/>
    <property type="molecule type" value="Genomic_DNA"/>
</dbReference>
<feature type="non-terminal residue" evidence="2">
    <location>
        <position position="1"/>
    </location>
</feature>
<evidence type="ECO:0000256" key="1">
    <source>
        <dbReference type="SAM" id="MobiDB-lite"/>
    </source>
</evidence>
<protein>
    <submittedName>
        <fullName evidence="2">41494_t:CDS:1</fullName>
    </submittedName>
</protein>
<gene>
    <name evidence="2" type="ORF">GMARGA_LOCUS9282</name>
</gene>
<keyword evidence="3" id="KW-1185">Reference proteome</keyword>
<accession>A0ABN7URA8</accession>
<evidence type="ECO:0000313" key="2">
    <source>
        <dbReference type="EMBL" id="CAG8649530.1"/>
    </source>
</evidence>
<dbReference type="Proteomes" id="UP000789901">
    <property type="component" value="Unassembled WGS sequence"/>
</dbReference>
<sequence>TNVKTNKKPSVNSTKNDESTKKYKKNDKNKKPTELLIQREIYL</sequence>
<reference evidence="2 3" key="1">
    <citation type="submission" date="2021-06" db="EMBL/GenBank/DDBJ databases">
        <authorList>
            <person name="Kallberg Y."/>
            <person name="Tangrot J."/>
            <person name="Rosling A."/>
        </authorList>
    </citation>
    <scope>NUCLEOTIDE SEQUENCE [LARGE SCALE GENOMIC DNA]</scope>
    <source>
        <strain evidence="2 3">120-4 pot B 10/14</strain>
    </source>
</reference>
<organism evidence="2 3">
    <name type="scientific">Gigaspora margarita</name>
    <dbReference type="NCBI Taxonomy" id="4874"/>
    <lineage>
        <taxon>Eukaryota</taxon>
        <taxon>Fungi</taxon>
        <taxon>Fungi incertae sedis</taxon>
        <taxon>Mucoromycota</taxon>
        <taxon>Glomeromycotina</taxon>
        <taxon>Glomeromycetes</taxon>
        <taxon>Diversisporales</taxon>
        <taxon>Gigasporaceae</taxon>
        <taxon>Gigaspora</taxon>
    </lineage>
</organism>
<comment type="caution">
    <text evidence="2">The sequence shown here is derived from an EMBL/GenBank/DDBJ whole genome shotgun (WGS) entry which is preliminary data.</text>
</comment>
<evidence type="ECO:0000313" key="3">
    <source>
        <dbReference type="Proteomes" id="UP000789901"/>
    </source>
</evidence>
<name>A0ABN7URA8_GIGMA</name>
<feature type="compositionally biased region" description="Polar residues" evidence="1">
    <location>
        <begin position="1"/>
        <end position="14"/>
    </location>
</feature>